<dbReference type="InterPro" id="IPR006660">
    <property type="entry name" value="Arsenate_reductase-like"/>
</dbReference>
<dbReference type="Proteomes" id="UP000247569">
    <property type="component" value="Unassembled WGS sequence"/>
</dbReference>
<dbReference type="Pfam" id="PF03960">
    <property type="entry name" value="ArsC"/>
    <property type="match status" value="1"/>
</dbReference>
<dbReference type="PROSITE" id="PS51353">
    <property type="entry name" value="ARSC"/>
    <property type="match status" value="1"/>
</dbReference>
<organism evidence="4 5">
    <name type="scientific">Nocardia tenerifensis</name>
    <dbReference type="NCBI Taxonomy" id="228006"/>
    <lineage>
        <taxon>Bacteria</taxon>
        <taxon>Bacillati</taxon>
        <taxon>Actinomycetota</taxon>
        <taxon>Actinomycetes</taxon>
        <taxon>Mycobacteriales</taxon>
        <taxon>Nocardiaceae</taxon>
        <taxon>Nocardia</taxon>
    </lineage>
</organism>
<protein>
    <submittedName>
        <fullName evidence="4">Arsenate reductase</fullName>
    </submittedName>
</protein>
<dbReference type="InterPro" id="IPR006659">
    <property type="entry name" value="Arsenate_reductase"/>
</dbReference>
<dbReference type="EMBL" id="QJKF01000012">
    <property type="protein sequence ID" value="PXX59265.1"/>
    <property type="molecule type" value="Genomic_DNA"/>
</dbReference>
<dbReference type="OrthoDB" id="9790554at2"/>
<dbReference type="RefSeq" id="WP_040740922.1">
    <property type="nucleotide sequence ID" value="NZ_QJKF01000012.1"/>
</dbReference>
<dbReference type="GO" id="GO:0008794">
    <property type="term" value="F:arsenate reductase (glutaredoxin) activity"/>
    <property type="evidence" value="ECO:0007669"/>
    <property type="project" value="InterPro"/>
</dbReference>
<name>A0A318JXV6_9NOCA</name>
<dbReference type="PANTHER" id="PTHR30041">
    <property type="entry name" value="ARSENATE REDUCTASE"/>
    <property type="match status" value="1"/>
</dbReference>
<dbReference type="SUPFAM" id="SSF52833">
    <property type="entry name" value="Thioredoxin-like"/>
    <property type="match status" value="1"/>
</dbReference>
<keyword evidence="5" id="KW-1185">Reference proteome</keyword>
<dbReference type="AlphaFoldDB" id="A0A318JXV6"/>
<evidence type="ECO:0000256" key="3">
    <source>
        <dbReference type="PROSITE-ProRule" id="PRU01282"/>
    </source>
</evidence>
<reference evidence="4 5" key="1">
    <citation type="submission" date="2018-05" db="EMBL/GenBank/DDBJ databases">
        <title>Genomic Encyclopedia of Type Strains, Phase IV (KMG-IV): sequencing the most valuable type-strain genomes for metagenomic binning, comparative biology and taxonomic classification.</title>
        <authorList>
            <person name="Goeker M."/>
        </authorList>
    </citation>
    <scope>NUCLEOTIDE SEQUENCE [LARGE SCALE GENOMIC DNA]</scope>
    <source>
        <strain evidence="4 5">DSM 44704</strain>
    </source>
</reference>
<comment type="similarity">
    <text evidence="1 3">Belongs to the ArsC family.</text>
</comment>
<dbReference type="Gene3D" id="3.40.30.10">
    <property type="entry name" value="Glutaredoxin"/>
    <property type="match status" value="1"/>
</dbReference>
<evidence type="ECO:0000313" key="4">
    <source>
        <dbReference type="EMBL" id="PXX59265.1"/>
    </source>
</evidence>
<evidence type="ECO:0000313" key="5">
    <source>
        <dbReference type="Proteomes" id="UP000247569"/>
    </source>
</evidence>
<keyword evidence="2" id="KW-0560">Oxidoreductase</keyword>
<sequence>MTSGQTEIWHNPQCSKSRNATAFLDEAGVQYSVRRYLDAPPTADELRAVLSRLGAEPWDITRTGEQIAKDLGMSEWGRTPADRDRWIEALAEHPRLIQRPIVLTADGGAVLARDEDALRSLE</sequence>
<evidence type="ECO:0000256" key="1">
    <source>
        <dbReference type="ARBA" id="ARBA00007198"/>
    </source>
</evidence>
<evidence type="ECO:0000256" key="2">
    <source>
        <dbReference type="ARBA" id="ARBA00023002"/>
    </source>
</evidence>
<dbReference type="CDD" id="cd03034">
    <property type="entry name" value="ArsC_ArsC"/>
    <property type="match status" value="1"/>
</dbReference>
<comment type="caution">
    <text evidence="4">The sequence shown here is derived from an EMBL/GenBank/DDBJ whole genome shotgun (WGS) entry which is preliminary data.</text>
</comment>
<dbReference type="PANTHER" id="PTHR30041:SF4">
    <property type="entry name" value="ARSENATE REDUCTASE"/>
    <property type="match status" value="1"/>
</dbReference>
<gene>
    <name evidence="4" type="ORF">DFR70_112182</name>
</gene>
<proteinExistence type="inferred from homology"/>
<accession>A0A318JXV6</accession>
<dbReference type="InterPro" id="IPR036249">
    <property type="entry name" value="Thioredoxin-like_sf"/>
</dbReference>